<dbReference type="CDD" id="cd07018">
    <property type="entry name" value="S49_SppA_67K_type"/>
    <property type="match status" value="1"/>
</dbReference>
<dbReference type="PIRSF" id="PIRSF001217">
    <property type="entry name" value="Protease_4_SppA"/>
    <property type="match status" value="1"/>
</dbReference>
<dbReference type="InterPro" id="IPR004635">
    <property type="entry name" value="Pept_S49_SppA"/>
</dbReference>
<dbReference type="PANTHER" id="PTHR33209:SF1">
    <property type="entry name" value="PEPTIDASE S49 DOMAIN-CONTAINING PROTEIN"/>
    <property type="match status" value="1"/>
</dbReference>
<dbReference type="EMBL" id="OENE01000015">
    <property type="protein sequence ID" value="SOU88862.1"/>
    <property type="molecule type" value="Genomic_DNA"/>
</dbReference>
<dbReference type="AlphaFoldDB" id="A0A2I2M8K8"/>
<dbReference type="GO" id="GO:0016020">
    <property type="term" value="C:membrane"/>
    <property type="evidence" value="ECO:0007669"/>
    <property type="project" value="UniProtKB-SubCell"/>
</dbReference>
<accession>A0A2I2M8K8</accession>
<dbReference type="Gene3D" id="3.90.226.10">
    <property type="entry name" value="2-enoyl-CoA Hydratase, Chain A, domain 1"/>
    <property type="match status" value="3"/>
</dbReference>
<dbReference type="NCBIfam" id="TIGR00706">
    <property type="entry name" value="SppA_dom"/>
    <property type="match status" value="1"/>
</dbReference>
<name>A0A2I2M8K8_9FLAO</name>
<dbReference type="SUPFAM" id="SSF52096">
    <property type="entry name" value="ClpP/crotonase"/>
    <property type="match status" value="2"/>
</dbReference>
<evidence type="ECO:0000313" key="9">
    <source>
        <dbReference type="EMBL" id="SOU88862.1"/>
    </source>
</evidence>
<keyword evidence="5" id="KW-0720">Serine protease</keyword>
<dbReference type="InterPro" id="IPR002142">
    <property type="entry name" value="Peptidase_S49"/>
</dbReference>
<evidence type="ECO:0000256" key="1">
    <source>
        <dbReference type="ARBA" id="ARBA00004370"/>
    </source>
</evidence>
<gene>
    <name evidence="9" type="ORF">TNO010_220306</name>
</gene>
<evidence type="ECO:0000259" key="8">
    <source>
        <dbReference type="Pfam" id="PF01343"/>
    </source>
</evidence>
<dbReference type="PANTHER" id="PTHR33209">
    <property type="entry name" value="PROTEASE 4"/>
    <property type="match status" value="1"/>
</dbReference>
<keyword evidence="6" id="KW-0472">Membrane</keyword>
<dbReference type="InterPro" id="IPR004634">
    <property type="entry name" value="Pept_S49_pIV"/>
</dbReference>
<protein>
    <submittedName>
        <fullName evidence="9">Signal peptide peptidase SppA</fullName>
    </submittedName>
</protein>
<evidence type="ECO:0000256" key="2">
    <source>
        <dbReference type="ARBA" id="ARBA00008683"/>
    </source>
</evidence>
<evidence type="ECO:0000313" key="10">
    <source>
        <dbReference type="Proteomes" id="UP000490060"/>
    </source>
</evidence>
<proteinExistence type="inferred from homology"/>
<keyword evidence="3" id="KW-0645">Protease</keyword>
<evidence type="ECO:0000256" key="6">
    <source>
        <dbReference type="ARBA" id="ARBA00023136"/>
    </source>
</evidence>
<dbReference type="InterPro" id="IPR047217">
    <property type="entry name" value="S49_SppA_67K_type_N"/>
</dbReference>
<feature type="domain" description="Peptidase S49" evidence="8">
    <location>
        <begin position="368"/>
        <end position="517"/>
    </location>
</feature>
<sequence>MKFLRNLLASITGFFIAIFLLFFFFIAIAAVVGSGMGSDEKIVVKSNSVLQLDLAMPIKDYAPKDDNPLAEILELADEKLALNKIINAIENAKTDTKIKGISIKTIGVNAGIAQTQAIRNKIEEFKESGKFVYAYNDVYTQKNYYLSSVADSIFLNPVGAIDFKGLSTEILYYKDFEDKFGVKMEVIRHGKYKSAVEPYLLNEMSDANREQTTSLLKSIWSEITADVSKSRNISVEKLNIIADSANGRNAELAKENKLIDAIIYEDQYKEKLAINTDKKVHTISLADYIKSGKGRISSSAKNKIAVIYAQGEIRYAKGNENIIGQEVTNKAIRKARKDKNVKAIVLRVNSPGGSALASELIWRELELAKKEKPLVVSMGNLAASGGYYIACNADKIIAEPTTITGSIGVFGAVPNFHKLAGFMGINAEQVSTNSNPNYSVFEPINDKFYNVTKQGVEHIYTVFVNRVATGRNMTFEQVNNVAQGRVWTGKQAIENGLVDQLGNLNDAIAVAANLAEIESYRVRNYPVYKKDFKEAFNLSLFAKASKEDILKEALGDENYELYNNINALKKLEGIQARMPYILQIK</sequence>
<dbReference type="NCBIfam" id="TIGR00705">
    <property type="entry name" value="SppA_67K"/>
    <property type="match status" value="1"/>
</dbReference>
<evidence type="ECO:0000256" key="3">
    <source>
        <dbReference type="ARBA" id="ARBA00022670"/>
    </source>
</evidence>
<dbReference type="GO" id="GO:0006465">
    <property type="term" value="P:signal peptide processing"/>
    <property type="evidence" value="ECO:0007669"/>
    <property type="project" value="InterPro"/>
</dbReference>
<feature type="active site" description="Nucleophile" evidence="7">
    <location>
        <position position="384"/>
    </location>
</feature>
<evidence type="ECO:0000256" key="5">
    <source>
        <dbReference type="ARBA" id="ARBA00022825"/>
    </source>
</evidence>
<feature type="domain" description="Peptidase S49" evidence="8">
    <location>
        <begin position="125"/>
        <end position="274"/>
    </location>
</feature>
<dbReference type="Proteomes" id="UP000490060">
    <property type="component" value="Unassembled WGS sequence"/>
</dbReference>
<organism evidence="9 10">
    <name type="scientific">Tenacibaculum finnmarkense genomovar ulcerans</name>
    <dbReference type="NCBI Taxonomy" id="2781388"/>
    <lineage>
        <taxon>Bacteria</taxon>
        <taxon>Pseudomonadati</taxon>
        <taxon>Bacteroidota</taxon>
        <taxon>Flavobacteriia</taxon>
        <taxon>Flavobacteriales</taxon>
        <taxon>Flavobacteriaceae</taxon>
        <taxon>Tenacibaculum</taxon>
        <taxon>Tenacibaculum finnmarkense</taxon>
    </lineage>
</organism>
<evidence type="ECO:0000256" key="4">
    <source>
        <dbReference type="ARBA" id="ARBA00022801"/>
    </source>
</evidence>
<keyword evidence="4" id="KW-0378">Hydrolase</keyword>
<evidence type="ECO:0000256" key="7">
    <source>
        <dbReference type="PIRSR" id="PIRSR001217-1"/>
    </source>
</evidence>
<reference evidence="9 10" key="1">
    <citation type="submission" date="2017-11" db="EMBL/GenBank/DDBJ databases">
        <authorList>
            <person name="Duchaud E."/>
        </authorList>
    </citation>
    <scope>NUCLEOTIDE SEQUENCE [LARGE SCALE GENOMIC DNA]</scope>
    <source>
        <strain evidence="9 10">TNO010</strain>
    </source>
</reference>
<dbReference type="Pfam" id="PF01343">
    <property type="entry name" value="Peptidase_S49"/>
    <property type="match status" value="2"/>
</dbReference>
<feature type="active site" description="Proton donor/acceptor" evidence="7">
    <location>
        <position position="193"/>
    </location>
</feature>
<dbReference type="GO" id="GO:0008236">
    <property type="term" value="F:serine-type peptidase activity"/>
    <property type="evidence" value="ECO:0007669"/>
    <property type="project" value="UniProtKB-KW"/>
</dbReference>
<comment type="similarity">
    <text evidence="2">Belongs to the peptidase S49 family.</text>
</comment>
<dbReference type="CDD" id="cd07023">
    <property type="entry name" value="S49_Sppa_N_C"/>
    <property type="match status" value="1"/>
</dbReference>
<dbReference type="RefSeq" id="WP_172505374.1">
    <property type="nucleotide sequence ID" value="NZ_OENE01000015.1"/>
</dbReference>
<dbReference type="InterPro" id="IPR047272">
    <property type="entry name" value="S49_SppA_C"/>
</dbReference>
<dbReference type="InterPro" id="IPR029045">
    <property type="entry name" value="ClpP/crotonase-like_dom_sf"/>
</dbReference>
<comment type="subcellular location">
    <subcellularLocation>
        <location evidence="1">Membrane</location>
    </subcellularLocation>
</comment>